<keyword evidence="2" id="KW-1185">Reference proteome</keyword>
<accession>A0A2P8FUH7</accession>
<comment type="caution">
    <text evidence="1">The sequence shown here is derived from an EMBL/GenBank/DDBJ whole genome shotgun (WGS) entry which is preliminary data.</text>
</comment>
<dbReference type="Proteomes" id="UP000240978">
    <property type="component" value="Unassembled WGS sequence"/>
</dbReference>
<reference evidence="1 2" key="1">
    <citation type="submission" date="2018-03" db="EMBL/GenBank/DDBJ databases">
        <title>Genomic Encyclopedia of Archaeal and Bacterial Type Strains, Phase II (KMG-II): from individual species to whole genera.</title>
        <authorList>
            <person name="Goeker M."/>
        </authorList>
    </citation>
    <scope>NUCLEOTIDE SEQUENCE [LARGE SCALE GENOMIC DNA]</scope>
    <source>
        <strain evidence="1 2">DSM 18107</strain>
    </source>
</reference>
<organism evidence="1 2">
    <name type="scientific">Chitinophaga ginsengisoli</name>
    <dbReference type="NCBI Taxonomy" id="363837"/>
    <lineage>
        <taxon>Bacteria</taxon>
        <taxon>Pseudomonadati</taxon>
        <taxon>Bacteroidota</taxon>
        <taxon>Chitinophagia</taxon>
        <taxon>Chitinophagales</taxon>
        <taxon>Chitinophagaceae</taxon>
        <taxon>Chitinophaga</taxon>
    </lineage>
</organism>
<evidence type="ECO:0000313" key="1">
    <source>
        <dbReference type="EMBL" id="PSL25376.1"/>
    </source>
</evidence>
<dbReference type="InterPro" id="IPR035986">
    <property type="entry name" value="PKD_dom_sf"/>
</dbReference>
<evidence type="ECO:0008006" key="3">
    <source>
        <dbReference type="Google" id="ProtNLM"/>
    </source>
</evidence>
<dbReference type="SUPFAM" id="SSF49299">
    <property type="entry name" value="PKD domain"/>
    <property type="match status" value="1"/>
</dbReference>
<dbReference type="OrthoDB" id="1150003at2"/>
<protein>
    <recommendedName>
        <fullName evidence="3">PKD domain-containing protein</fullName>
    </recommendedName>
</protein>
<name>A0A2P8FUH7_9BACT</name>
<sequence length="285" mass="30127">MNFQFIKHTRTISMAALLAGAASGCTPESSDKGLGPLPTASFTAEPLNGNPNKIVVKNTTQGGFLFEWTDDAGHKSKRETDTLSFFQAGKYKIQFTVFTSGGYAKTAKEITIAQNAETQDILQGGNMEAGSEQFWTVLNTGGTQTGIKIENGKMVFSNTGNSNGAIYQKVTVKTGKSYVFSGHVQGSGATNSWFEVYIDAAVPKQGSDYSGNKFISLNTWSGCGAVAFDNDLAKIGCDGSGKDKNGIMTFTKAGDIYIVIKAGSSGGTLGAGGINFDDVKFLEEK</sequence>
<dbReference type="InterPro" id="IPR013783">
    <property type="entry name" value="Ig-like_fold"/>
</dbReference>
<dbReference type="AlphaFoldDB" id="A0A2P8FUH7"/>
<dbReference type="PROSITE" id="PS51257">
    <property type="entry name" value="PROKAR_LIPOPROTEIN"/>
    <property type="match status" value="1"/>
</dbReference>
<evidence type="ECO:0000313" key="2">
    <source>
        <dbReference type="Proteomes" id="UP000240978"/>
    </source>
</evidence>
<dbReference type="EMBL" id="PYGK01000013">
    <property type="protein sequence ID" value="PSL25376.1"/>
    <property type="molecule type" value="Genomic_DNA"/>
</dbReference>
<gene>
    <name evidence="1" type="ORF">CLV42_11357</name>
</gene>
<proteinExistence type="predicted"/>
<dbReference type="Gene3D" id="2.60.120.260">
    <property type="entry name" value="Galactose-binding domain-like"/>
    <property type="match status" value="1"/>
</dbReference>
<dbReference type="Gene3D" id="2.60.40.10">
    <property type="entry name" value="Immunoglobulins"/>
    <property type="match status" value="1"/>
</dbReference>
<dbReference type="RefSeq" id="WP_106604657.1">
    <property type="nucleotide sequence ID" value="NZ_PYGK01000013.1"/>
</dbReference>